<comment type="caution">
    <text evidence="1">The sequence shown here is derived from an EMBL/GenBank/DDBJ whole genome shotgun (WGS) entry which is preliminary data.</text>
</comment>
<reference evidence="2" key="1">
    <citation type="journal article" date="2023" name="Nat. Plants">
        <title>Single-cell RNA sequencing provides a high-resolution roadmap for understanding the multicellular compartmentation of specialized metabolism.</title>
        <authorList>
            <person name="Sun S."/>
            <person name="Shen X."/>
            <person name="Li Y."/>
            <person name="Li Y."/>
            <person name="Wang S."/>
            <person name="Li R."/>
            <person name="Zhang H."/>
            <person name="Shen G."/>
            <person name="Guo B."/>
            <person name="Wei J."/>
            <person name="Xu J."/>
            <person name="St-Pierre B."/>
            <person name="Chen S."/>
            <person name="Sun C."/>
        </authorList>
    </citation>
    <scope>NUCLEOTIDE SEQUENCE [LARGE SCALE GENOMIC DNA]</scope>
</reference>
<sequence>MGSPRAVDVWLLFRRRSCPVFPGKNWKNNSRSQTMIFPKIRCFIFSKRTVPATPVSPSTEHPPTPGNYRSEMLEMISKEKNEDMEEEPRVQETVVPEFDEKGQKCYEDILKFMDPGQLQKLKVDQCKIQVDQCKIKVDQCNEDMEEEPRVQETVVPEFDKKGPKCYEDILKFIEAGQVQKLKVDQCKIYLRKHGLRLTGTKDILIKRIEEHLEFLNGGGEIKYPPSSFVINCKGDACTGDVVLFEQNVYEMFSIASRCANGPPCGTRVIAGRVVKESYGAAKQQHTFTIEVLWSKGERPLPPLHPLLIKGRNLYRFSTMRQKWEDEGQRRKILIEKHARGGLARSKKHTRVQQRGLRKLQKSNRVTKKTGQCRHGKKTRKQKPNPISITSKNMKNKQQHFSRAQCSKERPTASLKINMPLDGLHVQRQPQTGMHSNLLTVPSGTVTHSMSTGSVQKNQCHGNTSFNPASNAGQVLAPVLIKNLSMAEDCPRPDKSKILCRFYAKGMCYYGEKCRPFQALLPYMLNKDAPILPVGWSNKFDKPSSPKKIGSDLL</sequence>
<evidence type="ECO:0000313" key="1">
    <source>
        <dbReference type="EMBL" id="KAI5665366.1"/>
    </source>
</evidence>
<dbReference type="Proteomes" id="UP001060085">
    <property type="component" value="Linkage Group LG04"/>
</dbReference>
<evidence type="ECO:0000313" key="2">
    <source>
        <dbReference type="Proteomes" id="UP001060085"/>
    </source>
</evidence>
<dbReference type="EMBL" id="CM044704">
    <property type="protein sequence ID" value="KAI5665366.1"/>
    <property type="molecule type" value="Genomic_DNA"/>
</dbReference>
<proteinExistence type="predicted"/>
<gene>
    <name evidence="1" type="ORF">M9H77_15219</name>
</gene>
<name>A0ACC0AX72_CATRO</name>
<protein>
    <submittedName>
        <fullName evidence="1">Uncharacterized protein</fullName>
    </submittedName>
</protein>
<organism evidence="1 2">
    <name type="scientific">Catharanthus roseus</name>
    <name type="common">Madagascar periwinkle</name>
    <name type="synonym">Vinca rosea</name>
    <dbReference type="NCBI Taxonomy" id="4058"/>
    <lineage>
        <taxon>Eukaryota</taxon>
        <taxon>Viridiplantae</taxon>
        <taxon>Streptophyta</taxon>
        <taxon>Embryophyta</taxon>
        <taxon>Tracheophyta</taxon>
        <taxon>Spermatophyta</taxon>
        <taxon>Magnoliopsida</taxon>
        <taxon>eudicotyledons</taxon>
        <taxon>Gunneridae</taxon>
        <taxon>Pentapetalae</taxon>
        <taxon>asterids</taxon>
        <taxon>lamiids</taxon>
        <taxon>Gentianales</taxon>
        <taxon>Apocynaceae</taxon>
        <taxon>Rauvolfioideae</taxon>
        <taxon>Vinceae</taxon>
        <taxon>Catharanthinae</taxon>
        <taxon>Catharanthus</taxon>
    </lineage>
</organism>
<accession>A0ACC0AX72</accession>
<keyword evidence="2" id="KW-1185">Reference proteome</keyword>